<organism evidence="1 2">
    <name type="scientific">Lactococcus lactis subsp. lactis</name>
    <name type="common">Streptococcus lactis</name>
    <dbReference type="NCBI Taxonomy" id="1360"/>
    <lineage>
        <taxon>Bacteria</taxon>
        <taxon>Bacillati</taxon>
        <taxon>Bacillota</taxon>
        <taxon>Bacilli</taxon>
        <taxon>Lactobacillales</taxon>
        <taxon>Streptococcaceae</taxon>
        <taxon>Lactococcus</taxon>
    </lineage>
</organism>
<accession>A0AAF0P4B4</accession>
<protein>
    <submittedName>
        <fullName evidence="1">Uncharacterized protein</fullName>
    </submittedName>
</protein>
<proteinExistence type="predicted"/>
<gene>
    <name evidence="1" type="ORF">LLUC06_02875</name>
</gene>
<dbReference type="AlphaFoldDB" id="A0AAF0P4B4"/>
<sequence length="72" mass="8587">MAIAICVKKIDKNCKVEREEKEREKIEREERKISTPAVLFSLTLGRPLRAKALFRYRSIHPSITWINYYCFV</sequence>
<dbReference type="EMBL" id="CP015902">
    <property type="protein sequence ID" value="WMD27499.1"/>
    <property type="molecule type" value="Genomic_DNA"/>
</dbReference>
<evidence type="ECO:0000313" key="2">
    <source>
        <dbReference type="Proteomes" id="UP000192095"/>
    </source>
</evidence>
<reference evidence="1 2" key="1">
    <citation type="journal article" date="2017" name="BMC Genomics">
        <title>Comparative and functional genomics of the Lactococcus lactis taxon; insights into evolution and niche adaptation.</title>
        <authorList>
            <person name="Kelleher P."/>
            <person name="Bottacini F."/>
            <person name="Mahony J."/>
            <person name="Kilcawley K.N."/>
            <person name="van Sinderen D."/>
        </authorList>
    </citation>
    <scope>NUCLEOTIDE SEQUENCE [LARGE SCALE GENOMIC DNA]</scope>
    <source>
        <strain evidence="1 2">UC06</strain>
    </source>
</reference>
<name>A0AAF0P4B4_LACLL</name>
<dbReference type="RefSeq" id="WP_124137233.1">
    <property type="nucleotide sequence ID" value="NZ_CP010050.1"/>
</dbReference>
<dbReference type="Proteomes" id="UP000192095">
    <property type="component" value="Chromosome"/>
</dbReference>
<evidence type="ECO:0000313" key="1">
    <source>
        <dbReference type="EMBL" id="WMD27499.1"/>
    </source>
</evidence>